<name>A0A211YPQ3_9CREN</name>
<evidence type="ECO:0000313" key="4">
    <source>
        <dbReference type="Proteomes" id="UP000196694"/>
    </source>
</evidence>
<feature type="domain" description="Sodium symporter small subunit" evidence="2">
    <location>
        <begin position="14"/>
        <end position="92"/>
    </location>
</feature>
<feature type="transmembrane region" description="Helical" evidence="1">
    <location>
        <begin position="20"/>
        <end position="40"/>
    </location>
</feature>
<keyword evidence="4" id="KW-1185">Reference proteome</keyword>
<comment type="caution">
    <text evidence="3">The sequence shown here is derived from an EMBL/GenBank/DDBJ whole genome shotgun (WGS) entry which is preliminary data.</text>
</comment>
<keyword evidence="1" id="KW-0812">Transmembrane</keyword>
<accession>A0A211YPQ3</accession>
<keyword evidence="1" id="KW-0472">Membrane</keyword>
<evidence type="ECO:0000313" key="3">
    <source>
        <dbReference type="EMBL" id="OWJ55018.1"/>
    </source>
</evidence>
<reference evidence="3 4" key="1">
    <citation type="submission" date="2017-05" db="EMBL/GenBank/DDBJ databases">
        <title>The draft genome of the hyperthermophilic archaeon 'Pyrodictium delaneyi strain Hulk', an iron and nitrate reducer, reveals the capacity for sulfate reduction.</title>
        <authorList>
            <person name="Demey L.M."/>
            <person name="Miller C."/>
            <person name="Manzella M."/>
            <person name="Reguera G."/>
            <person name="Kashefi K."/>
        </authorList>
    </citation>
    <scope>NUCLEOTIDE SEQUENCE [LARGE SCALE GENOMIC DNA]</scope>
    <source>
        <strain evidence="3 4">Hulk</strain>
    </source>
</reference>
<evidence type="ECO:0000259" key="2">
    <source>
        <dbReference type="Pfam" id="PF13937"/>
    </source>
</evidence>
<evidence type="ECO:0000256" key="1">
    <source>
        <dbReference type="SAM" id="Phobius"/>
    </source>
</evidence>
<dbReference type="OrthoDB" id="376947at2157"/>
<dbReference type="EMBL" id="NCQP01000002">
    <property type="protein sequence ID" value="OWJ55018.1"/>
    <property type="molecule type" value="Genomic_DNA"/>
</dbReference>
<organism evidence="3 4">
    <name type="scientific">Pyrodictium delaneyi</name>
    <dbReference type="NCBI Taxonomy" id="1273541"/>
    <lineage>
        <taxon>Archaea</taxon>
        <taxon>Thermoproteota</taxon>
        <taxon>Thermoprotei</taxon>
        <taxon>Desulfurococcales</taxon>
        <taxon>Pyrodictiaceae</taxon>
        <taxon>Pyrodictium</taxon>
    </lineage>
</organism>
<protein>
    <recommendedName>
        <fullName evidence="2">Sodium symporter small subunit domain-containing protein</fullName>
    </recommendedName>
</protein>
<dbReference type="InterPro" id="IPR019886">
    <property type="entry name" value="Na_symporter_ssu"/>
</dbReference>
<proteinExistence type="predicted"/>
<keyword evidence="1" id="KW-1133">Transmembrane helix</keyword>
<feature type="transmembrane region" description="Helical" evidence="1">
    <location>
        <begin position="60"/>
        <end position="82"/>
    </location>
</feature>
<dbReference type="NCBIfam" id="TIGR03647">
    <property type="entry name" value="Na_symport_sm"/>
    <property type="match status" value="1"/>
</dbReference>
<dbReference type="AlphaFoldDB" id="A0A211YPQ3"/>
<dbReference type="Proteomes" id="UP000196694">
    <property type="component" value="Unassembled WGS sequence"/>
</dbReference>
<gene>
    <name evidence="3" type="ORF">Pdsh_04820</name>
</gene>
<sequence>MYSTLSASTPVDREGYKRAFTAATIVFFIAWAIIAIGFHLPAKSLYAPPGSPERINGAPLNWWMIQISIALGVVLAFIYAYVINKLDEKFGIEA</sequence>
<dbReference type="Pfam" id="PF13937">
    <property type="entry name" value="DUF4212"/>
    <property type="match status" value="1"/>
</dbReference>